<keyword evidence="3" id="KW-0808">Transferase</keyword>
<organism evidence="3 4">
    <name type="scientific">Belliella filtrata</name>
    <dbReference type="NCBI Taxonomy" id="2923435"/>
    <lineage>
        <taxon>Bacteria</taxon>
        <taxon>Pseudomonadati</taxon>
        <taxon>Bacteroidota</taxon>
        <taxon>Cytophagia</taxon>
        <taxon>Cytophagales</taxon>
        <taxon>Cyclobacteriaceae</taxon>
        <taxon>Belliella</taxon>
    </lineage>
</organism>
<evidence type="ECO:0000256" key="1">
    <source>
        <dbReference type="ARBA" id="ARBA00037999"/>
    </source>
</evidence>
<dbReference type="PANTHER" id="PTHR30244">
    <property type="entry name" value="TRANSAMINASE"/>
    <property type="match status" value="1"/>
</dbReference>
<name>A0ABS9V1P9_9BACT</name>
<protein>
    <submittedName>
        <fullName evidence="3">DegT/DnrJ/EryC1/StrS family aminotransferase</fullName>
    </submittedName>
</protein>
<sequence>MQSPILLSSPLYNGNEALYISKVLTTPYIAAGGDFLSEFEYALDGHVQPMKAVGLNSGTSAIHLGLMLLGVEAGDYVICQSFTFCASANPIVYLGAIPVFVDSEPTTWNMCPEALEEALSELDKKGKLPKAIVVVDLFGMPAMYDEILALGTKYQVPILEDAAESMGSSYKNRPCGTLGKVGVFSFNGNKIITTGGGGALIADDSNLLERARKLASQARENVHYFEHLEIGYNFRLGNVQAAVGLAQLEDISGKIAGRRKVYESYKTILGEFPGVTFLEEPDDVFANRWLTTIRIDAHKSGFDKEMLRLSLNDNNIESRFVWKPLHLQKSFSGCMYFGGEVAEIIFEQGLCLPSSPQLKMEDQQRVVSVILEQGINKKKYV</sequence>
<dbReference type="Proteomes" id="UP001165489">
    <property type="component" value="Unassembled WGS sequence"/>
</dbReference>
<dbReference type="EMBL" id="JAKZGP010000035">
    <property type="protein sequence ID" value="MCH7410352.1"/>
    <property type="molecule type" value="Genomic_DNA"/>
</dbReference>
<keyword evidence="3" id="KW-0032">Aminotransferase</keyword>
<comment type="similarity">
    <text evidence="1 2">Belongs to the DegT/DnrJ/EryC1 family.</text>
</comment>
<accession>A0ABS9V1P9</accession>
<evidence type="ECO:0000256" key="2">
    <source>
        <dbReference type="RuleBase" id="RU004508"/>
    </source>
</evidence>
<evidence type="ECO:0000313" key="4">
    <source>
        <dbReference type="Proteomes" id="UP001165489"/>
    </source>
</evidence>
<dbReference type="GO" id="GO:0008483">
    <property type="term" value="F:transaminase activity"/>
    <property type="evidence" value="ECO:0007669"/>
    <property type="project" value="UniProtKB-KW"/>
</dbReference>
<dbReference type="PANTHER" id="PTHR30244:SF34">
    <property type="entry name" value="DTDP-4-AMINO-4,6-DIDEOXYGALACTOSE TRANSAMINASE"/>
    <property type="match status" value="1"/>
</dbReference>
<dbReference type="PIRSF" id="PIRSF000390">
    <property type="entry name" value="PLP_StrS"/>
    <property type="match status" value="1"/>
</dbReference>
<dbReference type="Gene3D" id="3.90.1150.10">
    <property type="entry name" value="Aspartate Aminotransferase, domain 1"/>
    <property type="match status" value="1"/>
</dbReference>
<dbReference type="Pfam" id="PF01041">
    <property type="entry name" value="DegT_DnrJ_EryC1"/>
    <property type="match status" value="1"/>
</dbReference>
<proteinExistence type="inferred from homology"/>
<dbReference type="InterPro" id="IPR000653">
    <property type="entry name" value="DegT/StrS_aminotransferase"/>
</dbReference>
<dbReference type="InterPro" id="IPR015422">
    <property type="entry name" value="PyrdxlP-dep_Trfase_small"/>
</dbReference>
<keyword evidence="4" id="KW-1185">Reference proteome</keyword>
<dbReference type="InterPro" id="IPR015424">
    <property type="entry name" value="PyrdxlP-dep_Trfase"/>
</dbReference>
<evidence type="ECO:0000313" key="3">
    <source>
        <dbReference type="EMBL" id="MCH7410352.1"/>
    </source>
</evidence>
<dbReference type="RefSeq" id="WP_241348720.1">
    <property type="nucleotide sequence ID" value="NZ_JAKZGP010000035.1"/>
</dbReference>
<comment type="caution">
    <text evidence="3">The sequence shown here is derived from an EMBL/GenBank/DDBJ whole genome shotgun (WGS) entry which is preliminary data.</text>
</comment>
<dbReference type="Gene3D" id="3.40.640.10">
    <property type="entry name" value="Type I PLP-dependent aspartate aminotransferase-like (Major domain)"/>
    <property type="match status" value="1"/>
</dbReference>
<dbReference type="SUPFAM" id="SSF53383">
    <property type="entry name" value="PLP-dependent transferases"/>
    <property type="match status" value="1"/>
</dbReference>
<gene>
    <name evidence="3" type="ORF">MM239_13170</name>
</gene>
<reference evidence="3" key="1">
    <citation type="submission" date="2022-03" db="EMBL/GenBank/DDBJ databases">
        <title>De novo assembled genomes of Belliella spp. (Cyclobacteriaceae) strains.</title>
        <authorList>
            <person name="Szabo A."/>
            <person name="Korponai K."/>
            <person name="Felfoldi T."/>
        </authorList>
    </citation>
    <scope>NUCLEOTIDE SEQUENCE</scope>
    <source>
        <strain evidence="3">DSM 111904</strain>
    </source>
</reference>
<dbReference type="CDD" id="cd00616">
    <property type="entry name" value="AHBA_syn"/>
    <property type="match status" value="1"/>
</dbReference>
<dbReference type="InterPro" id="IPR015421">
    <property type="entry name" value="PyrdxlP-dep_Trfase_major"/>
</dbReference>
<keyword evidence="2" id="KW-0663">Pyridoxal phosphate</keyword>